<evidence type="ECO:0000256" key="1">
    <source>
        <dbReference type="ARBA" id="ARBA00022801"/>
    </source>
</evidence>
<evidence type="ECO:0000259" key="3">
    <source>
        <dbReference type="Pfam" id="PF20434"/>
    </source>
</evidence>
<keyword evidence="5" id="KW-1185">Reference proteome</keyword>
<sequence>MPAFAWSAALAGVRGWPWHLWNAALRGTRHELTYEDLGGFRGTMYLFLPAKPASGPHPVVLYIHGGSLMHGNGVIGPDWVAPRNWVLARIEGDLVAHGIAFASIDYRLAPRYPWPAQMEDVKAAIRFLRVHGRAWGLDPQRIAVMGDSAGGALASLAGLAGPAAGFDRGPYPGVPSTVAAVVDMFGPVDRSHQAQVWVRRHGRTPNPVFGVFTPSVIRAASAVTYVHPGAPPFLIVQGDSDQVDPPSISVAFYTRLRVAGDPVQLLWIRHCDHEFIARGGPLEPDLARVVQEVASFLERSLLTPRPAGGLSGMEAVTRPSGAQGGKQAE</sequence>
<dbReference type="GO" id="GO:0016787">
    <property type="term" value="F:hydrolase activity"/>
    <property type="evidence" value="ECO:0007669"/>
    <property type="project" value="UniProtKB-KW"/>
</dbReference>
<accession>A0A917K5N6</accession>
<dbReference type="Gene3D" id="3.40.50.1820">
    <property type="entry name" value="alpha/beta hydrolase"/>
    <property type="match status" value="1"/>
</dbReference>
<dbReference type="EMBL" id="BMOY01000005">
    <property type="protein sequence ID" value="GGI99059.1"/>
    <property type="molecule type" value="Genomic_DNA"/>
</dbReference>
<evidence type="ECO:0000313" key="5">
    <source>
        <dbReference type="Proteomes" id="UP000637695"/>
    </source>
</evidence>
<dbReference type="InterPro" id="IPR029058">
    <property type="entry name" value="AB_hydrolase_fold"/>
</dbReference>
<dbReference type="Pfam" id="PF20434">
    <property type="entry name" value="BD-FAE"/>
    <property type="match status" value="1"/>
</dbReference>
<dbReference type="PANTHER" id="PTHR48081">
    <property type="entry name" value="AB HYDROLASE SUPERFAMILY PROTEIN C4A8.06C"/>
    <property type="match status" value="1"/>
</dbReference>
<evidence type="ECO:0000313" key="4">
    <source>
        <dbReference type="EMBL" id="GGI99059.1"/>
    </source>
</evidence>
<reference evidence="4" key="2">
    <citation type="submission" date="2020-09" db="EMBL/GenBank/DDBJ databases">
        <authorList>
            <person name="Sun Q."/>
            <person name="Ohkuma M."/>
        </authorList>
    </citation>
    <scope>NUCLEOTIDE SEQUENCE</scope>
    <source>
        <strain evidence="4">JCM 18487</strain>
    </source>
</reference>
<gene>
    <name evidence="4" type="ORF">GCM10010885_05690</name>
</gene>
<evidence type="ECO:0000256" key="2">
    <source>
        <dbReference type="SAM" id="MobiDB-lite"/>
    </source>
</evidence>
<feature type="domain" description="BD-FAE-like" evidence="3">
    <location>
        <begin position="46"/>
        <end position="256"/>
    </location>
</feature>
<dbReference type="AlphaFoldDB" id="A0A917K5N6"/>
<keyword evidence="1" id="KW-0378">Hydrolase</keyword>
<protein>
    <recommendedName>
        <fullName evidence="3">BD-FAE-like domain-containing protein</fullName>
    </recommendedName>
</protein>
<comment type="caution">
    <text evidence="4">The sequence shown here is derived from an EMBL/GenBank/DDBJ whole genome shotgun (WGS) entry which is preliminary data.</text>
</comment>
<dbReference type="SUPFAM" id="SSF53474">
    <property type="entry name" value="alpha/beta-Hydrolases"/>
    <property type="match status" value="1"/>
</dbReference>
<dbReference type="InterPro" id="IPR049492">
    <property type="entry name" value="BD-FAE-like_dom"/>
</dbReference>
<dbReference type="Proteomes" id="UP000637695">
    <property type="component" value="Unassembled WGS sequence"/>
</dbReference>
<dbReference type="PANTHER" id="PTHR48081:SF13">
    <property type="entry name" value="ALPHA_BETA HYDROLASE"/>
    <property type="match status" value="1"/>
</dbReference>
<organism evidence="4 5">
    <name type="scientific">Alicyclobacillus cellulosilyticus</name>
    <dbReference type="NCBI Taxonomy" id="1003997"/>
    <lineage>
        <taxon>Bacteria</taxon>
        <taxon>Bacillati</taxon>
        <taxon>Bacillota</taxon>
        <taxon>Bacilli</taxon>
        <taxon>Bacillales</taxon>
        <taxon>Alicyclobacillaceae</taxon>
        <taxon>Alicyclobacillus</taxon>
    </lineage>
</organism>
<feature type="region of interest" description="Disordered" evidence="2">
    <location>
        <begin position="308"/>
        <end position="329"/>
    </location>
</feature>
<proteinExistence type="predicted"/>
<reference evidence="4" key="1">
    <citation type="journal article" date="2014" name="Int. J. Syst. Evol. Microbiol.">
        <title>Complete genome sequence of Corynebacterium casei LMG S-19264T (=DSM 44701T), isolated from a smear-ripened cheese.</title>
        <authorList>
            <consortium name="US DOE Joint Genome Institute (JGI-PGF)"/>
            <person name="Walter F."/>
            <person name="Albersmeier A."/>
            <person name="Kalinowski J."/>
            <person name="Ruckert C."/>
        </authorList>
    </citation>
    <scope>NUCLEOTIDE SEQUENCE</scope>
    <source>
        <strain evidence="4">JCM 18487</strain>
    </source>
</reference>
<dbReference type="InterPro" id="IPR050300">
    <property type="entry name" value="GDXG_lipolytic_enzyme"/>
</dbReference>
<name>A0A917K5N6_9BACL</name>